<organism evidence="2 3">
    <name type="scientific">Fonsecaea multimorphosa CBS 102226</name>
    <dbReference type="NCBI Taxonomy" id="1442371"/>
    <lineage>
        <taxon>Eukaryota</taxon>
        <taxon>Fungi</taxon>
        <taxon>Dikarya</taxon>
        <taxon>Ascomycota</taxon>
        <taxon>Pezizomycotina</taxon>
        <taxon>Eurotiomycetes</taxon>
        <taxon>Chaetothyriomycetidae</taxon>
        <taxon>Chaetothyriales</taxon>
        <taxon>Herpotrichiellaceae</taxon>
        <taxon>Fonsecaea</taxon>
    </lineage>
</organism>
<feature type="chain" id="PRO_5002261157" evidence="1">
    <location>
        <begin position="18"/>
        <end position="70"/>
    </location>
</feature>
<dbReference type="RefSeq" id="XP_016636949.1">
    <property type="nucleotide sequence ID" value="XM_016771810.1"/>
</dbReference>
<evidence type="ECO:0000256" key="1">
    <source>
        <dbReference type="SAM" id="SignalP"/>
    </source>
</evidence>
<gene>
    <name evidence="2" type="ORF">Z520_01292</name>
</gene>
<keyword evidence="1" id="KW-0732">Signal</keyword>
<dbReference type="GeneID" id="27707038"/>
<dbReference type="EMBL" id="KN848063">
    <property type="protein sequence ID" value="KIY02827.1"/>
    <property type="molecule type" value="Genomic_DNA"/>
</dbReference>
<proteinExistence type="predicted"/>
<protein>
    <submittedName>
        <fullName evidence="2">Uncharacterized protein</fullName>
    </submittedName>
</protein>
<dbReference type="Proteomes" id="UP000053411">
    <property type="component" value="Unassembled WGS sequence"/>
</dbReference>
<feature type="signal peptide" evidence="1">
    <location>
        <begin position="1"/>
        <end position="17"/>
    </location>
</feature>
<dbReference type="OrthoDB" id="10383189at2759"/>
<name>A0A0D2J0E4_9EURO</name>
<dbReference type="VEuPathDB" id="FungiDB:Z520_01292"/>
<reference evidence="2 3" key="1">
    <citation type="submission" date="2015-01" db="EMBL/GenBank/DDBJ databases">
        <title>The Genome Sequence of Fonsecaea multimorphosa CBS 102226.</title>
        <authorList>
            <consortium name="The Broad Institute Genomics Platform"/>
            <person name="Cuomo C."/>
            <person name="de Hoog S."/>
            <person name="Gorbushina A."/>
            <person name="Stielow B."/>
            <person name="Teixiera M."/>
            <person name="Abouelleil A."/>
            <person name="Chapman S.B."/>
            <person name="Priest M."/>
            <person name="Young S.K."/>
            <person name="Wortman J."/>
            <person name="Nusbaum C."/>
            <person name="Birren B."/>
        </authorList>
    </citation>
    <scope>NUCLEOTIDE SEQUENCE [LARGE SCALE GENOMIC DNA]</scope>
    <source>
        <strain evidence="2 3">CBS 102226</strain>
    </source>
</reference>
<sequence length="70" mass="8410">MYLFFICSLTLIQIAQSVSVNCPCGWLLKEQDTIYTHRLYEDFAQYPDIDSLLNSREAARFNRDWMIYDY</sequence>
<evidence type="ECO:0000313" key="2">
    <source>
        <dbReference type="EMBL" id="KIY02827.1"/>
    </source>
</evidence>
<evidence type="ECO:0000313" key="3">
    <source>
        <dbReference type="Proteomes" id="UP000053411"/>
    </source>
</evidence>
<keyword evidence="3" id="KW-1185">Reference proteome</keyword>
<dbReference type="AlphaFoldDB" id="A0A0D2J0E4"/>
<accession>A0A0D2J0E4</accession>